<name>A0A9P8D3D0_MORAP</name>
<comment type="caution">
    <text evidence="2">The sequence shown here is derived from an EMBL/GenBank/DDBJ whole genome shotgun (WGS) entry which is preliminary data.</text>
</comment>
<dbReference type="Proteomes" id="UP000717515">
    <property type="component" value="Unassembled WGS sequence"/>
</dbReference>
<organism evidence="2 3">
    <name type="scientific">Mortierella alpina</name>
    <name type="common">Oleaginous fungus</name>
    <name type="synonym">Mortierella renispora</name>
    <dbReference type="NCBI Taxonomy" id="64518"/>
    <lineage>
        <taxon>Eukaryota</taxon>
        <taxon>Fungi</taxon>
        <taxon>Fungi incertae sedis</taxon>
        <taxon>Mucoromycota</taxon>
        <taxon>Mortierellomycotina</taxon>
        <taxon>Mortierellomycetes</taxon>
        <taxon>Mortierellales</taxon>
        <taxon>Mortierellaceae</taxon>
        <taxon>Mortierella</taxon>
    </lineage>
</organism>
<feature type="region of interest" description="Disordered" evidence="1">
    <location>
        <begin position="1"/>
        <end position="32"/>
    </location>
</feature>
<evidence type="ECO:0000313" key="3">
    <source>
        <dbReference type="Proteomes" id="UP000717515"/>
    </source>
</evidence>
<gene>
    <name evidence="2" type="ORF">KVV02_000237</name>
</gene>
<dbReference type="AlphaFoldDB" id="A0A9P8D3D0"/>
<accession>A0A9P8D3D0</accession>
<evidence type="ECO:0000256" key="1">
    <source>
        <dbReference type="SAM" id="MobiDB-lite"/>
    </source>
</evidence>
<reference evidence="2" key="1">
    <citation type="submission" date="2021-07" db="EMBL/GenBank/DDBJ databases">
        <title>Draft genome of Mortierella alpina, strain LL118, isolated from an aspen leaf litter sample.</title>
        <authorList>
            <person name="Yang S."/>
            <person name="Vinatzer B.A."/>
        </authorList>
    </citation>
    <scope>NUCLEOTIDE SEQUENCE</scope>
    <source>
        <strain evidence="2">LL118</strain>
    </source>
</reference>
<evidence type="ECO:0000313" key="2">
    <source>
        <dbReference type="EMBL" id="KAG9327791.1"/>
    </source>
</evidence>
<dbReference type="EMBL" id="JAIFTL010000001">
    <property type="protein sequence ID" value="KAG9327791.1"/>
    <property type="molecule type" value="Genomic_DNA"/>
</dbReference>
<sequence>MAEQDNTPPAGAPLPPPATATSTSSFMSRFYTPMNPGVAPLPRLASPPPPATLHTAQYQQPPMATWSQGTNATPAQTLGANAASLLANLAAFPGYLSGTAIQEARQEYDRNQHGHQQHVAPMSQGYYDPGVASGATDATPSIEALLIELKQAGDPATSLSSTSSSPLVAPLYPVLSPSTPLEAHPAVEDYSNGKITPQLLKRLAAIAEADAQEGGTLLGEIKRLQERQIKMEKSLFEDRLAVLEKHKKALIQLQASEIMGVNITAQMQKTKNAHKEELKQFDKHVIRRMDKEITAVQESLSRVGVPTMSLTQDPIRIAAQIRVLRLLEDMLQS</sequence>
<proteinExistence type="predicted"/>
<protein>
    <submittedName>
        <fullName evidence="2">Uncharacterized protein</fullName>
    </submittedName>
</protein>